<sequence>MPFIKAKQAAELVDVSERTILLYAKTGMMPAHRVGPKLWRFCPDEIDAWMRATGPRTETRGRKRKGAKV</sequence>
<feature type="domain" description="Helix-turn-helix" evidence="1">
    <location>
        <begin position="6"/>
        <end position="52"/>
    </location>
</feature>
<dbReference type="InterPro" id="IPR036388">
    <property type="entry name" value="WH-like_DNA-bd_sf"/>
</dbReference>
<dbReference type="Gene3D" id="1.10.10.10">
    <property type="entry name" value="Winged helix-like DNA-binding domain superfamily/Winged helix DNA-binding domain"/>
    <property type="match status" value="1"/>
</dbReference>
<accession>A0A5C6CMF2</accession>
<evidence type="ECO:0000313" key="3">
    <source>
        <dbReference type="Proteomes" id="UP000318437"/>
    </source>
</evidence>
<gene>
    <name evidence="2" type="ORF">Pla144_36330</name>
</gene>
<dbReference type="InterPro" id="IPR009061">
    <property type="entry name" value="DNA-bd_dom_put_sf"/>
</dbReference>
<keyword evidence="3" id="KW-1185">Reference proteome</keyword>
<dbReference type="Pfam" id="PF12728">
    <property type="entry name" value="HTH_17"/>
    <property type="match status" value="1"/>
</dbReference>
<dbReference type="Proteomes" id="UP000318437">
    <property type="component" value="Unassembled WGS sequence"/>
</dbReference>
<dbReference type="RefSeq" id="WP_146451960.1">
    <property type="nucleotide sequence ID" value="NZ_SJPS01000005.1"/>
</dbReference>
<dbReference type="AlphaFoldDB" id="A0A5C6CMF2"/>
<dbReference type="EMBL" id="SJPS01000005">
    <property type="protein sequence ID" value="TWU24747.1"/>
    <property type="molecule type" value="Genomic_DNA"/>
</dbReference>
<dbReference type="InterPro" id="IPR010093">
    <property type="entry name" value="SinI_DNA-bd"/>
</dbReference>
<evidence type="ECO:0000259" key="1">
    <source>
        <dbReference type="Pfam" id="PF12728"/>
    </source>
</evidence>
<comment type="caution">
    <text evidence="2">The sequence shown here is derived from an EMBL/GenBank/DDBJ whole genome shotgun (WGS) entry which is preliminary data.</text>
</comment>
<protein>
    <submittedName>
        <fullName evidence="2">Helix-turn-helix domain protein</fullName>
    </submittedName>
</protein>
<dbReference type="InterPro" id="IPR041657">
    <property type="entry name" value="HTH_17"/>
</dbReference>
<reference evidence="2 3" key="1">
    <citation type="submission" date="2019-02" db="EMBL/GenBank/DDBJ databases">
        <title>Deep-cultivation of Planctomycetes and their phenomic and genomic characterization uncovers novel biology.</title>
        <authorList>
            <person name="Wiegand S."/>
            <person name="Jogler M."/>
            <person name="Boedeker C."/>
            <person name="Pinto D."/>
            <person name="Vollmers J."/>
            <person name="Rivas-Marin E."/>
            <person name="Kohn T."/>
            <person name="Peeters S.H."/>
            <person name="Heuer A."/>
            <person name="Rast P."/>
            <person name="Oberbeckmann S."/>
            <person name="Bunk B."/>
            <person name="Jeske O."/>
            <person name="Meyerdierks A."/>
            <person name="Storesund J.E."/>
            <person name="Kallscheuer N."/>
            <person name="Luecker S."/>
            <person name="Lage O.M."/>
            <person name="Pohl T."/>
            <person name="Merkel B.J."/>
            <person name="Hornburger P."/>
            <person name="Mueller R.-W."/>
            <person name="Bruemmer F."/>
            <person name="Labrenz M."/>
            <person name="Spormann A.M."/>
            <person name="Op Den Camp H."/>
            <person name="Overmann J."/>
            <person name="Amann R."/>
            <person name="Jetten M.S.M."/>
            <person name="Mascher T."/>
            <person name="Medema M.H."/>
            <person name="Devos D.P."/>
            <person name="Kaster A.-K."/>
            <person name="Ovreas L."/>
            <person name="Rohde M."/>
            <person name="Galperin M.Y."/>
            <person name="Jogler C."/>
        </authorList>
    </citation>
    <scope>NUCLEOTIDE SEQUENCE [LARGE SCALE GENOMIC DNA]</scope>
    <source>
        <strain evidence="2 3">Pla144</strain>
    </source>
</reference>
<name>A0A5C6CMF2_9BACT</name>
<organism evidence="2 3">
    <name type="scientific">Bythopirellula polymerisocia</name>
    <dbReference type="NCBI Taxonomy" id="2528003"/>
    <lineage>
        <taxon>Bacteria</taxon>
        <taxon>Pseudomonadati</taxon>
        <taxon>Planctomycetota</taxon>
        <taxon>Planctomycetia</taxon>
        <taxon>Pirellulales</taxon>
        <taxon>Lacipirellulaceae</taxon>
        <taxon>Bythopirellula</taxon>
    </lineage>
</organism>
<dbReference type="GO" id="GO:0003677">
    <property type="term" value="F:DNA binding"/>
    <property type="evidence" value="ECO:0007669"/>
    <property type="project" value="InterPro"/>
</dbReference>
<evidence type="ECO:0000313" key="2">
    <source>
        <dbReference type="EMBL" id="TWU24747.1"/>
    </source>
</evidence>
<dbReference type="NCBIfam" id="TIGR01764">
    <property type="entry name" value="excise"/>
    <property type="match status" value="1"/>
</dbReference>
<dbReference type="OrthoDB" id="597977at2"/>
<dbReference type="SUPFAM" id="SSF46955">
    <property type="entry name" value="Putative DNA-binding domain"/>
    <property type="match status" value="1"/>
</dbReference>
<proteinExistence type="predicted"/>